<accession>A0ABU5C6L6</accession>
<name>A0ABU5C6L6_9BACI</name>
<reference evidence="1 2" key="1">
    <citation type="submission" date="2023-10" db="EMBL/GenBank/DDBJ databases">
        <title>Virgibacillus halophilus 5B73C genome.</title>
        <authorList>
            <person name="Miliotis G."/>
            <person name="Sengupta P."/>
            <person name="Hameed A."/>
            <person name="Chuvochina M."/>
            <person name="Mcdonagh F."/>
            <person name="Simpson A.C."/>
            <person name="Singh N.K."/>
            <person name="Rekha P.D."/>
            <person name="Raman K."/>
            <person name="Hugenholtz P."/>
            <person name="Venkateswaran K."/>
        </authorList>
    </citation>
    <scope>NUCLEOTIDE SEQUENCE [LARGE SCALE GENOMIC DNA]</scope>
    <source>
        <strain evidence="1 2">5B73C</strain>
    </source>
</reference>
<dbReference type="EMBL" id="JAWDIP010000003">
    <property type="protein sequence ID" value="MDY0394982.1"/>
    <property type="molecule type" value="Genomic_DNA"/>
</dbReference>
<dbReference type="InterPro" id="IPR017263">
    <property type="entry name" value="UCP037692"/>
</dbReference>
<gene>
    <name evidence="1" type="ORF">RWE15_11760</name>
</gene>
<dbReference type="RefSeq" id="WP_390355715.1">
    <property type="nucleotide sequence ID" value="NZ_JBHUIZ010000012.1"/>
</dbReference>
<evidence type="ECO:0000313" key="2">
    <source>
        <dbReference type="Proteomes" id="UP001281447"/>
    </source>
</evidence>
<dbReference type="Pfam" id="PF17277">
    <property type="entry name" value="DUF5342"/>
    <property type="match status" value="1"/>
</dbReference>
<evidence type="ECO:0000313" key="1">
    <source>
        <dbReference type="EMBL" id="MDY0394982.1"/>
    </source>
</evidence>
<sequence length="163" mass="19617">MADELDELEVEKDFKVETIYDNRTYERHQFSFSIDGKEYKGDYHEGEIHWLNPHPQQDLDEKQLEWVESEVHRLLGNGDDSENDEEEELDEFEVMPMFDDQVHEAHQFKLLIDGEEFKGMLRHGRLEWFHPKPRRKLNNAKVAEVEKQVHQKMKEHLDDENGQ</sequence>
<proteinExistence type="predicted"/>
<keyword evidence="2" id="KW-1185">Reference proteome</keyword>
<organism evidence="1 2">
    <name type="scientific">Tigheibacillus halophilus</name>
    <dbReference type="NCBI Taxonomy" id="361280"/>
    <lineage>
        <taxon>Bacteria</taxon>
        <taxon>Bacillati</taxon>
        <taxon>Bacillota</taxon>
        <taxon>Bacilli</taxon>
        <taxon>Bacillales</taxon>
        <taxon>Bacillaceae</taxon>
        <taxon>Tigheibacillus</taxon>
    </lineage>
</organism>
<protein>
    <submittedName>
        <fullName evidence="1">DUF5342 family protein</fullName>
    </submittedName>
</protein>
<dbReference type="Proteomes" id="UP001281447">
    <property type="component" value="Unassembled WGS sequence"/>
</dbReference>
<comment type="caution">
    <text evidence="1">The sequence shown here is derived from an EMBL/GenBank/DDBJ whole genome shotgun (WGS) entry which is preliminary data.</text>
</comment>